<evidence type="ECO:0000256" key="1">
    <source>
        <dbReference type="ARBA" id="ARBA00022980"/>
    </source>
</evidence>
<gene>
    <name evidence="3" type="ORF">H9729_05495</name>
</gene>
<reference evidence="3" key="1">
    <citation type="journal article" date="2021" name="PeerJ">
        <title>Extensive microbial diversity within the chicken gut microbiome revealed by metagenomics and culture.</title>
        <authorList>
            <person name="Gilroy R."/>
            <person name="Ravi A."/>
            <person name="Getino M."/>
            <person name="Pursley I."/>
            <person name="Horton D.L."/>
            <person name="Alikhan N.F."/>
            <person name="Baker D."/>
            <person name="Gharbi K."/>
            <person name="Hall N."/>
            <person name="Watson M."/>
            <person name="Adriaenssens E.M."/>
            <person name="Foster-Nyarko E."/>
            <person name="Jarju S."/>
            <person name="Secka A."/>
            <person name="Antonio M."/>
            <person name="Oren A."/>
            <person name="Chaudhuri R.R."/>
            <person name="La Ragione R."/>
            <person name="Hildebrand F."/>
            <person name="Pallen M.J."/>
        </authorList>
    </citation>
    <scope>NUCLEOTIDE SEQUENCE</scope>
    <source>
        <strain evidence="3">1345</strain>
    </source>
</reference>
<keyword evidence="1" id="KW-0689">Ribosomal protein</keyword>
<dbReference type="SUPFAM" id="SSF50104">
    <property type="entry name" value="Translation proteins SH3-like domain"/>
    <property type="match status" value="1"/>
</dbReference>
<dbReference type="InterPro" id="IPR041985">
    <property type="entry name" value="Ribosomal_eL14_KOW"/>
</dbReference>
<accession>A0A9D2CSG0</accession>
<dbReference type="EMBL" id="DXCQ01000050">
    <property type="protein sequence ID" value="HIY97125.1"/>
    <property type="molecule type" value="Genomic_DNA"/>
</dbReference>
<dbReference type="InterPro" id="IPR008991">
    <property type="entry name" value="Translation_prot_SH3-like_sf"/>
</dbReference>
<evidence type="ECO:0000256" key="2">
    <source>
        <dbReference type="ARBA" id="ARBA00023274"/>
    </source>
</evidence>
<reference evidence="3" key="2">
    <citation type="submission" date="2021-04" db="EMBL/GenBank/DDBJ databases">
        <authorList>
            <person name="Gilroy R."/>
        </authorList>
    </citation>
    <scope>NUCLEOTIDE SEQUENCE</scope>
    <source>
        <strain evidence="3">1345</strain>
    </source>
</reference>
<keyword evidence="2" id="KW-0687">Ribonucleoprotein</keyword>
<dbReference type="AlphaFoldDB" id="A0A9D2CSG0"/>
<organism evidence="3 4">
    <name type="scientific">Candidatus Borkfalkia excrementigallinarum</name>
    <dbReference type="NCBI Taxonomy" id="2838506"/>
    <lineage>
        <taxon>Bacteria</taxon>
        <taxon>Bacillati</taxon>
        <taxon>Bacillota</taxon>
        <taxon>Clostridia</taxon>
        <taxon>Christensenellales</taxon>
        <taxon>Christensenellaceae</taxon>
        <taxon>Candidatus Borkfalkia</taxon>
    </lineage>
</organism>
<comment type="caution">
    <text evidence="3">The sequence shown here is derived from an EMBL/GenBank/DDBJ whole genome shotgun (WGS) entry which is preliminary data.</text>
</comment>
<dbReference type="Proteomes" id="UP000886750">
    <property type="component" value="Unassembled WGS sequence"/>
</dbReference>
<dbReference type="GO" id="GO:1990904">
    <property type="term" value="C:ribonucleoprotein complex"/>
    <property type="evidence" value="ECO:0007669"/>
    <property type="project" value="UniProtKB-KW"/>
</dbReference>
<evidence type="ECO:0000313" key="4">
    <source>
        <dbReference type="Proteomes" id="UP000886750"/>
    </source>
</evidence>
<dbReference type="CDD" id="cd06088">
    <property type="entry name" value="KOW_RPL14"/>
    <property type="match status" value="1"/>
</dbReference>
<dbReference type="GO" id="GO:0005840">
    <property type="term" value="C:ribosome"/>
    <property type="evidence" value="ECO:0007669"/>
    <property type="project" value="UniProtKB-KW"/>
</dbReference>
<protein>
    <submittedName>
        <fullName evidence="3">KOW domain-containing RNA-binding protein</fullName>
    </submittedName>
</protein>
<sequence>MKVQDPVPGGVAQSVAGRDKGRLYLIVGQEGEKLLLADGKYKPASDPKPKNRKHVRLLPVFYPEIADRIASGKDENSEIRAALIRAGERIK</sequence>
<name>A0A9D2CSG0_9FIRM</name>
<proteinExistence type="predicted"/>
<evidence type="ECO:0000313" key="3">
    <source>
        <dbReference type="EMBL" id="HIY97125.1"/>
    </source>
</evidence>